<evidence type="ECO:0000313" key="3">
    <source>
        <dbReference type="Proteomes" id="UP001595681"/>
    </source>
</evidence>
<reference evidence="3" key="1">
    <citation type="journal article" date="2019" name="Int. J. Syst. Evol. Microbiol.">
        <title>The Global Catalogue of Microorganisms (GCM) 10K type strain sequencing project: providing services to taxonomists for standard genome sequencing and annotation.</title>
        <authorList>
            <consortium name="The Broad Institute Genomics Platform"/>
            <consortium name="The Broad Institute Genome Sequencing Center for Infectious Disease"/>
            <person name="Wu L."/>
            <person name="Ma J."/>
        </authorList>
    </citation>
    <scope>NUCLEOTIDE SEQUENCE [LARGE SCALE GENOMIC DNA]</scope>
    <source>
        <strain evidence="3">CCM 7491</strain>
    </source>
</reference>
<keyword evidence="3" id="KW-1185">Reference proteome</keyword>
<feature type="chain" id="PRO_5046830877" evidence="1">
    <location>
        <begin position="29"/>
        <end position="494"/>
    </location>
</feature>
<gene>
    <name evidence="2" type="ORF">ACFOKF_21785</name>
</gene>
<protein>
    <submittedName>
        <fullName evidence="2">OprO/OprP family phosphate-selective porin</fullName>
    </submittedName>
</protein>
<evidence type="ECO:0000313" key="2">
    <source>
        <dbReference type="EMBL" id="MFC3443789.1"/>
    </source>
</evidence>
<sequence>MIGIAAMRKRALILIATTVSVTSLPAHAETNSSDATVKALIDLLVQRGTISRQEADQLVAAAQQRAAPPPASIEVKAPAFLSQQEAAGTPDPSTAAPYPPQLVVKAAESNSLTVDWSEGDPKFVSPGGFSFRPRGRILIDGQLASGSRFSDRNISTTGARAARLGFEGTYGSNFFYQFEVDFADAATEVTSAYFGWRKKLSNSVTTELNVGSRLTERGIDGSTGSDQTPFLERNAITIALVPLKGFFGLGFTSKTFGSNWHVAVSVVGEPINSSSASDDSTTIIGRAHWNPIKTSAGVVHLGAWGYHEDYSSSVTNLTVNAREANRYNDNIRIFTGPLGAPNHSNAFGLELGGTHNGLWAFGEYGERHIQFRPSTGLGLVKLKAAAVSAGWVMTGEKAPFAQRGGTFTMMDVANPVFEGGLGAIELVARYENTDFSDAPLGGKGRAWTAGLNWYLNDISRVMLNYIHFKTNNKSGDYVGPDAGNLLGTRFQISF</sequence>
<evidence type="ECO:0000256" key="1">
    <source>
        <dbReference type="SAM" id="SignalP"/>
    </source>
</evidence>
<dbReference type="Pfam" id="PF07396">
    <property type="entry name" value="Porin_O_P"/>
    <property type="match status" value="1"/>
</dbReference>
<accession>A0ABV7NJV9</accession>
<name>A0ABV7NJV9_9SPHN</name>
<dbReference type="Proteomes" id="UP001595681">
    <property type="component" value="Unassembled WGS sequence"/>
</dbReference>
<dbReference type="InterPro" id="IPR023614">
    <property type="entry name" value="Porin_dom_sf"/>
</dbReference>
<organism evidence="2 3">
    <name type="scientific">Sphingobium rhizovicinum</name>
    <dbReference type="NCBI Taxonomy" id="432308"/>
    <lineage>
        <taxon>Bacteria</taxon>
        <taxon>Pseudomonadati</taxon>
        <taxon>Pseudomonadota</taxon>
        <taxon>Alphaproteobacteria</taxon>
        <taxon>Sphingomonadales</taxon>
        <taxon>Sphingomonadaceae</taxon>
        <taxon>Sphingobium</taxon>
    </lineage>
</organism>
<proteinExistence type="predicted"/>
<keyword evidence="1" id="KW-0732">Signal</keyword>
<dbReference type="RefSeq" id="WP_380798664.1">
    <property type="nucleotide sequence ID" value="NZ_JBHRVU010000005.1"/>
</dbReference>
<comment type="caution">
    <text evidence="2">The sequence shown here is derived from an EMBL/GenBank/DDBJ whole genome shotgun (WGS) entry which is preliminary data.</text>
</comment>
<dbReference type="SUPFAM" id="SSF56935">
    <property type="entry name" value="Porins"/>
    <property type="match status" value="1"/>
</dbReference>
<dbReference type="Gene3D" id="2.40.160.10">
    <property type="entry name" value="Porin"/>
    <property type="match status" value="1"/>
</dbReference>
<dbReference type="InterPro" id="IPR010870">
    <property type="entry name" value="Porin_O/P"/>
</dbReference>
<dbReference type="EMBL" id="JBHRVU010000005">
    <property type="protein sequence ID" value="MFC3443789.1"/>
    <property type="molecule type" value="Genomic_DNA"/>
</dbReference>
<feature type="signal peptide" evidence="1">
    <location>
        <begin position="1"/>
        <end position="28"/>
    </location>
</feature>